<dbReference type="InterPro" id="IPR050640">
    <property type="entry name" value="Bact_2-comp_sensor_kinase"/>
</dbReference>
<reference evidence="9 10" key="1">
    <citation type="submission" date="2021-07" db="EMBL/GenBank/DDBJ databases">
        <title>Paenibacillus radiodurans sp. nov., isolated from the southeastern edge of Tengger Desert.</title>
        <authorList>
            <person name="Zhang G."/>
        </authorList>
    </citation>
    <scope>NUCLEOTIDE SEQUENCE [LARGE SCALE GENOMIC DNA]</scope>
    <source>
        <strain evidence="9 10">CCM 7311</strain>
    </source>
</reference>
<evidence type="ECO:0000256" key="1">
    <source>
        <dbReference type="ARBA" id="ARBA00004651"/>
    </source>
</evidence>
<organism evidence="9 10">
    <name type="scientific">Paenibacillus sepulcri</name>
    <dbReference type="NCBI Taxonomy" id="359917"/>
    <lineage>
        <taxon>Bacteria</taxon>
        <taxon>Bacillati</taxon>
        <taxon>Bacillota</taxon>
        <taxon>Bacilli</taxon>
        <taxon>Bacillales</taxon>
        <taxon>Paenibacillaceae</taxon>
        <taxon>Paenibacillus</taxon>
    </lineage>
</organism>
<evidence type="ECO:0000313" key="10">
    <source>
        <dbReference type="Proteomes" id="UP001519887"/>
    </source>
</evidence>
<evidence type="ECO:0000313" key="9">
    <source>
        <dbReference type="EMBL" id="MBW7455307.1"/>
    </source>
</evidence>
<keyword evidence="4" id="KW-0808">Transferase</keyword>
<evidence type="ECO:0000256" key="7">
    <source>
        <dbReference type="SAM" id="Phobius"/>
    </source>
</evidence>
<evidence type="ECO:0000259" key="8">
    <source>
        <dbReference type="PROSITE" id="PS50885"/>
    </source>
</evidence>
<dbReference type="InterPro" id="IPR003594">
    <property type="entry name" value="HATPase_dom"/>
</dbReference>
<dbReference type="Proteomes" id="UP001519887">
    <property type="component" value="Unassembled WGS sequence"/>
</dbReference>
<keyword evidence="7" id="KW-1133">Transmembrane helix</keyword>
<dbReference type="Pfam" id="PF06580">
    <property type="entry name" value="His_kinase"/>
    <property type="match status" value="1"/>
</dbReference>
<keyword evidence="7" id="KW-0812">Transmembrane</keyword>
<evidence type="ECO:0000256" key="6">
    <source>
        <dbReference type="ARBA" id="ARBA00023136"/>
    </source>
</evidence>
<dbReference type="Gene3D" id="3.30.565.10">
    <property type="entry name" value="Histidine kinase-like ATPase, C-terminal domain"/>
    <property type="match status" value="1"/>
</dbReference>
<dbReference type="RefSeq" id="WP_210039256.1">
    <property type="nucleotide sequence ID" value="NZ_JBHLVU010000043.1"/>
</dbReference>
<keyword evidence="3" id="KW-0597">Phosphoprotein</keyword>
<evidence type="ECO:0000256" key="2">
    <source>
        <dbReference type="ARBA" id="ARBA00022475"/>
    </source>
</evidence>
<comment type="caution">
    <text evidence="9">The sequence shown here is derived from an EMBL/GenBank/DDBJ whole genome shotgun (WGS) entry which is preliminary data.</text>
</comment>
<dbReference type="SUPFAM" id="SSF158472">
    <property type="entry name" value="HAMP domain-like"/>
    <property type="match status" value="1"/>
</dbReference>
<dbReference type="Gene3D" id="6.10.340.10">
    <property type="match status" value="1"/>
</dbReference>
<name>A0ABS7C331_9BACL</name>
<dbReference type="PANTHER" id="PTHR34220:SF7">
    <property type="entry name" value="SENSOR HISTIDINE KINASE YPDA"/>
    <property type="match status" value="1"/>
</dbReference>
<dbReference type="SUPFAM" id="SSF55874">
    <property type="entry name" value="ATPase domain of HSP90 chaperone/DNA topoisomerase II/histidine kinase"/>
    <property type="match status" value="1"/>
</dbReference>
<comment type="subcellular location">
    <subcellularLocation>
        <location evidence="1">Cell membrane</location>
        <topology evidence="1">Multi-pass membrane protein</topology>
    </subcellularLocation>
</comment>
<dbReference type="InterPro" id="IPR010559">
    <property type="entry name" value="Sig_transdc_His_kin_internal"/>
</dbReference>
<dbReference type="GO" id="GO:0016301">
    <property type="term" value="F:kinase activity"/>
    <property type="evidence" value="ECO:0007669"/>
    <property type="project" value="UniProtKB-KW"/>
</dbReference>
<feature type="domain" description="HAMP" evidence="8">
    <location>
        <begin position="305"/>
        <end position="358"/>
    </location>
</feature>
<gene>
    <name evidence="9" type="ORF">K0U00_14875</name>
</gene>
<feature type="transmembrane region" description="Helical" evidence="7">
    <location>
        <begin position="284"/>
        <end position="303"/>
    </location>
</feature>
<dbReference type="InterPro" id="IPR003660">
    <property type="entry name" value="HAMP_dom"/>
</dbReference>
<proteinExistence type="predicted"/>
<evidence type="ECO:0000256" key="5">
    <source>
        <dbReference type="ARBA" id="ARBA00022777"/>
    </source>
</evidence>
<sequence length="576" mass="66275">MRGLNKAVFKSIRFKLLFGVLLITIPLIGLLISNNLYAISVVHNQVMQSNENMMSLYMGQIDASLKEVDNYLYSLAAADTDLLLLDRPAERNRNEYNIAKIAISNKITSDITYYKSIDSFIVYSQTNDDMIITENLNISYAYRKSLDDSIQDWLKADKKENEISRDRWSSHRIGDEYFLYHIVKAGDVYVVGWVNVKKIMVPLELIRLGQDGRAILIDDTGNTAMSDQDFINKHQINLASDDLTGSGGGKFLVAQAKSSQGAFRLAAIIPDSAILERLPYFKNIIALICIGSLIALPFIVLAFRRMILLPVKRIMLAMKQVKNGYWETRIEQFSSSMEFEVMHETFNTMIGTIQELKINVYEEKISKQTAELMHLQLQINPHFFMNTLNIIYNSAQVRNYPIIQEMSLSLVHYFRYMLFQGDKMKVPLRDEIEQIFNYLRIQEMRYGESLTYDIAVPEELMSCLVPPLLIQTFVENTIKHTLTMDEAIHLQIDIVCANPDRTKMQLLIKDTGRGFPDEILHKLSLQEDLRSETGEHVGIWNARHRLRLLYGEHAEITFANGEEWGAEIRIMLPRAE</sequence>
<keyword evidence="2" id="KW-1003">Cell membrane</keyword>
<dbReference type="Pfam" id="PF02518">
    <property type="entry name" value="HATPase_c"/>
    <property type="match status" value="1"/>
</dbReference>
<accession>A0ABS7C331</accession>
<dbReference type="EMBL" id="JAHZIK010000339">
    <property type="protein sequence ID" value="MBW7455307.1"/>
    <property type="molecule type" value="Genomic_DNA"/>
</dbReference>
<keyword evidence="6 7" id="KW-0472">Membrane</keyword>
<evidence type="ECO:0000256" key="3">
    <source>
        <dbReference type="ARBA" id="ARBA00022553"/>
    </source>
</evidence>
<dbReference type="PROSITE" id="PS50885">
    <property type="entry name" value="HAMP"/>
    <property type="match status" value="1"/>
</dbReference>
<dbReference type="PANTHER" id="PTHR34220">
    <property type="entry name" value="SENSOR HISTIDINE KINASE YPDA"/>
    <property type="match status" value="1"/>
</dbReference>
<keyword evidence="10" id="KW-1185">Reference proteome</keyword>
<keyword evidence="5 9" id="KW-0418">Kinase</keyword>
<evidence type="ECO:0000256" key="4">
    <source>
        <dbReference type="ARBA" id="ARBA00022679"/>
    </source>
</evidence>
<protein>
    <submittedName>
        <fullName evidence="9">Histidine kinase</fullName>
    </submittedName>
</protein>
<dbReference type="InterPro" id="IPR036890">
    <property type="entry name" value="HATPase_C_sf"/>
</dbReference>